<reference evidence="2 3" key="1">
    <citation type="submission" date="2018-04" db="EMBL/GenBank/DDBJ databases">
        <title>Genomic Encyclopedia of Type Strains, Phase III (KMG-III): the genomes of soil and plant-associated and newly described type strains.</title>
        <authorList>
            <person name="Whitman W."/>
        </authorList>
    </citation>
    <scope>NUCLEOTIDE SEQUENCE [LARGE SCALE GENOMIC DNA]</scope>
    <source>
        <strain evidence="2 3">KA25</strain>
    </source>
</reference>
<accession>A0A2T5JJW9</accession>
<dbReference type="EMBL" id="QAOT01000048">
    <property type="protein sequence ID" value="PTR06715.1"/>
    <property type="molecule type" value="Genomic_DNA"/>
</dbReference>
<dbReference type="SUPFAM" id="SSF53927">
    <property type="entry name" value="Cytidine deaminase-like"/>
    <property type="match status" value="1"/>
</dbReference>
<keyword evidence="3" id="KW-1185">Reference proteome</keyword>
<sequence>MTGQNEIDSHLMRKLISRARVASGDAGKAGIAAALIRDGQILAEGVNHVHLAPDPTQHAEIVAIGRAAAALGRADLSHCVLMSTLQPCEMCLAAARFAGIRRIVFAARQENVAAKYFAFPHLTLDDFQRAGPDFEAVGGICEAEVLDLYFDGQE</sequence>
<evidence type="ECO:0000259" key="1">
    <source>
        <dbReference type="PROSITE" id="PS51747"/>
    </source>
</evidence>
<proteinExistence type="predicted"/>
<dbReference type="PANTHER" id="PTHR11079">
    <property type="entry name" value="CYTOSINE DEAMINASE FAMILY MEMBER"/>
    <property type="match status" value="1"/>
</dbReference>
<dbReference type="OrthoDB" id="7768233at2"/>
<feature type="domain" description="CMP/dCMP-type deaminase" evidence="1">
    <location>
        <begin position="6"/>
        <end position="130"/>
    </location>
</feature>
<gene>
    <name evidence="2" type="ORF">C8J28_1489</name>
</gene>
<dbReference type="Pfam" id="PF00383">
    <property type="entry name" value="dCMP_cyt_deam_1"/>
    <property type="match status" value="1"/>
</dbReference>
<evidence type="ECO:0000313" key="2">
    <source>
        <dbReference type="EMBL" id="PTR06715.1"/>
    </source>
</evidence>
<dbReference type="GO" id="GO:0003824">
    <property type="term" value="F:catalytic activity"/>
    <property type="evidence" value="ECO:0007669"/>
    <property type="project" value="InterPro"/>
</dbReference>
<name>A0A2T5JJW9_9RHOB</name>
<dbReference type="Gene3D" id="3.40.140.10">
    <property type="entry name" value="Cytidine Deaminase, domain 2"/>
    <property type="match status" value="1"/>
</dbReference>
<comment type="caution">
    <text evidence="2">The sequence shown here is derived from an EMBL/GenBank/DDBJ whole genome shotgun (WGS) entry which is preliminary data.</text>
</comment>
<evidence type="ECO:0000313" key="3">
    <source>
        <dbReference type="Proteomes" id="UP000244060"/>
    </source>
</evidence>
<dbReference type="InterPro" id="IPR016193">
    <property type="entry name" value="Cytidine_deaminase-like"/>
</dbReference>
<organism evidence="2 3">
    <name type="scientific">Cereibacter azotoformans</name>
    <dbReference type="NCBI Taxonomy" id="43057"/>
    <lineage>
        <taxon>Bacteria</taxon>
        <taxon>Pseudomonadati</taxon>
        <taxon>Pseudomonadota</taxon>
        <taxon>Alphaproteobacteria</taxon>
        <taxon>Rhodobacterales</taxon>
        <taxon>Paracoccaceae</taxon>
        <taxon>Cereibacter</taxon>
    </lineage>
</organism>
<dbReference type="InterPro" id="IPR002125">
    <property type="entry name" value="CMP_dCMP_dom"/>
</dbReference>
<dbReference type="CDD" id="cd01285">
    <property type="entry name" value="nucleoside_deaminase"/>
    <property type="match status" value="1"/>
</dbReference>
<dbReference type="AlphaFoldDB" id="A0A2T5JJW9"/>
<protein>
    <submittedName>
        <fullName evidence="2">tRNA(Arg) A34 adenosine deaminase TadA</fullName>
    </submittedName>
</protein>
<dbReference type="PROSITE" id="PS51747">
    <property type="entry name" value="CYT_DCMP_DEAMINASES_2"/>
    <property type="match status" value="1"/>
</dbReference>
<dbReference type="PANTHER" id="PTHR11079:SF162">
    <property type="entry name" value="RIBOFLAVIN BIOSYNTHESIS PROTEIN PYRD, CHLOROPLASTIC"/>
    <property type="match status" value="1"/>
</dbReference>
<dbReference type="Proteomes" id="UP000244060">
    <property type="component" value="Unassembled WGS sequence"/>
</dbReference>
<dbReference type="RefSeq" id="WP_108222766.1">
    <property type="nucleotide sequence ID" value="NZ_CP090022.1"/>
</dbReference>